<reference evidence="1" key="2">
    <citation type="submission" date="2013-04" db="UniProtKB">
        <authorList>
            <consortium name="EnsemblPlants"/>
        </authorList>
    </citation>
    <scope>IDENTIFICATION</scope>
</reference>
<keyword evidence="2" id="KW-1185">Reference proteome</keyword>
<protein>
    <submittedName>
        <fullName evidence="1">Uncharacterized protein</fullName>
    </submittedName>
</protein>
<dbReference type="AlphaFoldDB" id="J3MGH7"/>
<dbReference type="Gramene" id="OB06G31210.1">
    <property type="protein sequence ID" value="OB06G31210.1"/>
    <property type="gene ID" value="OB06G31210"/>
</dbReference>
<proteinExistence type="predicted"/>
<dbReference type="EnsemblPlants" id="OB06G31210.1">
    <property type="protein sequence ID" value="OB06G31210.1"/>
    <property type="gene ID" value="OB06G31210"/>
</dbReference>
<sequence>MDLLIGIWTTNVPSVGVYSTVREKRVHMIGLCTLNFKKGLNNSLKLSNKQLSIEISDKKSKLEGLAAREEHKGMVTAGKVEDNDV</sequence>
<evidence type="ECO:0000313" key="1">
    <source>
        <dbReference type="EnsemblPlants" id="OB06G31210.1"/>
    </source>
</evidence>
<evidence type="ECO:0000313" key="2">
    <source>
        <dbReference type="Proteomes" id="UP000006038"/>
    </source>
</evidence>
<reference evidence="1" key="1">
    <citation type="journal article" date="2013" name="Nat. Commun.">
        <title>Whole-genome sequencing of Oryza brachyantha reveals mechanisms underlying Oryza genome evolution.</title>
        <authorList>
            <person name="Chen J."/>
            <person name="Huang Q."/>
            <person name="Gao D."/>
            <person name="Wang J."/>
            <person name="Lang Y."/>
            <person name="Liu T."/>
            <person name="Li B."/>
            <person name="Bai Z."/>
            <person name="Luis Goicoechea J."/>
            <person name="Liang C."/>
            <person name="Chen C."/>
            <person name="Zhang W."/>
            <person name="Sun S."/>
            <person name="Liao Y."/>
            <person name="Zhang X."/>
            <person name="Yang L."/>
            <person name="Song C."/>
            <person name="Wang M."/>
            <person name="Shi J."/>
            <person name="Liu G."/>
            <person name="Liu J."/>
            <person name="Zhou H."/>
            <person name="Zhou W."/>
            <person name="Yu Q."/>
            <person name="An N."/>
            <person name="Chen Y."/>
            <person name="Cai Q."/>
            <person name="Wang B."/>
            <person name="Liu B."/>
            <person name="Min J."/>
            <person name="Huang Y."/>
            <person name="Wu H."/>
            <person name="Li Z."/>
            <person name="Zhang Y."/>
            <person name="Yin Y."/>
            <person name="Song W."/>
            <person name="Jiang J."/>
            <person name="Jackson S.A."/>
            <person name="Wing R.A."/>
            <person name="Wang J."/>
            <person name="Chen M."/>
        </authorList>
    </citation>
    <scope>NUCLEOTIDE SEQUENCE [LARGE SCALE GENOMIC DNA]</scope>
    <source>
        <strain evidence="1">cv. IRGC 101232</strain>
    </source>
</reference>
<dbReference type="HOGENOM" id="CLU_2516268_0_0_1"/>
<name>J3MGH7_ORYBR</name>
<dbReference type="Proteomes" id="UP000006038">
    <property type="component" value="Chromosome 6"/>
</dbReference>
<accession>J3MGH7</accession>
<organism evidence="1">
    <name type="scientific">Oryza brachyantha</name>
    <name type="common">malo sina</name>
    <dbReference type="NCBI Taxonomy" id="4533"/>
    <lineage>
        <taxon>Eukaryota</taxon>
        <taxon>Viridiplantae</taxon>
        <taxon>Streptophyta</taxon>
        <taxon>Embryophyta</taxon>
        <taxon>Tracheophyta</taxon>
        <taxon>Spermatophyta</taxon>
        <taxon>Magnoliopsida</taxon>
        <taxon>Liliopsida</taxon>
        <taxon>Poales</taxon>
        <taxon>Poaceae</taxon>
        <taxon>BOP clade</taxon>
        <taxon>Oryzoideae</taxon>
        <taxon>Oryzeae</taxon>
        <taxon>Oryzinae</taxon>
        <taxon>Oryza</taxon>
    </lineage>
</organism>